<dbReference type="PIRSF" id="PIRSF000114">
    <property type="entry name" value="Glycerol-3-P_dh"/>
    <property type="match status" value="1"/>
</dbReference>
<evidence type="ECO:0000313" key="20">
    <source>
        <dbReference type="EMBL" id="WNM59045.1"/>
    </source>
</evidence>
<evidence type="ECO:0000259" key="19">
    <source>
        <dbReference type="Pfam" id="PF07479"/>
    </source>
</evidence>
<feature type="binding site" evidence="13">
    <location>
        <position position="250"/>
    </location>
    <ligand>
        <name>sn-glycerol 3-phosphate</name>
        <dbReference type="ChEBI" id="CHEBI:57597"/>
    </ligand>
</feature>
<feature type="binding site" evidence="13">
    <location>
        <position position="285"/>
    </location>
    <ligand>
        <name>NADPH</name>
        <dbReference type="ChEBI" id="CHEBI:57783"/>
    </ligand>
</feature>
<keyword evidence="2 13" id="KW-0444">Lipid biosynthesis</keyword>
<comment type="pathway">
    <text evidence="13">Membrane lipid metabolism; glycerophospholipid metabolism.</text>
</comment>
<keyword evidence="21" id="KW-1185">Reference proteome</keyword>
<sequence>MTPSSFRVLSVIGAGAWGTALAHLLATKGFSIRLWAHEPEVAETIQRTRENSWYLPEVVLPNSIQATISLPDCVQGTDVILLAAPSHAMANMVKQLNLLLKEPLPIIIATKGIEEGTLQLMSQVVESHLPAVWHPFITILSGPSFASEVSRWKPTTILLAGRDFNLVNGLQQAFITPQFRVYAGRDMIGAQLGGALKNVMAIGAGVVDGLDLGSNARAALITRGLAEMIRLGRAMGADVATFYGLSGLGDLVLTCTGTLSRNYQVGMQLAKGANMTTLRTTTRTVAEGVPTSRAAMALAERYHVDMPIVRGVFQMLFEGRNPRHIVTDLMSRLAKGETDGLFSASTATFGPRAHS</sequence>
<dbReference type="Pfam" id="PF01210">
    <property type="entry name" value="NAD_Gly3P_dh_N"/>
    <property type="match status" value="1"/>
</dbReference>
<dbReference type="GO" id="GO:0005829">
    <property type="term" value="C:cytosol"/>
    <property type="evidence" value="ECO:0007669"/>
    <property type="project" value="TreeGrafter"/>
</dbReference>
<keyword evidence="8 13" id="KW-1208">Phospholipid metabolism</keyword>
<keyword evidence="4 13" id="KW-0560">Oxidoreductase</keyword>
<evidence type="ECO:0000313" key="21">
    <source>
        <dbReference type="Proteomes" id="UP001302719"/>
    </source>
</evidence>
<dbReference type="NCBIfam" id="NF000940">
    <property type="entry name" value="PRK00094.1-2"/>
    <property type="match status" value="1"/>
</dbReference>
<evidence type="ECO:0000256" key="7">
    <source>
        <dbReference type="ARBA" id="ARBA00023209"/>
    </source>
</evidence>
<dbReference type="FunFam" id="1.10.1040.10:FF:000001">
    <property type="entry name" value="Glycerol-3-phosphate dehydrogenase [NAD(P)+]"/>
    <property type="match status" value="1"/>
</dbReference>
<feature type="binding site" evidence="13">
    <location>
        <position position="261"/>
    </location>
    <ligand>
        <name>NADPH</name>
        <dbReference type="ChEBI" id="CHEBI:57783"/>
    </ligand>
</feature>
<dbReference type="SUPFAM" id="SSF51735">
    <property type="entry name" value="NAD(P)-binding Rossmann-fold domains"/>
    <property type="match status" value="1"/>
</dbReference>
<evidence type="ECO:0000256" key="14">
    <source>
        <dbReference type="PIRSR" id="PIRSR000114-1"/>
    </source>
</evidence>
<feature type="binding site" evidence="13">
    <location>
        <position position="146"/>
    </location>
    <ligand>
        <name>NADPH</name>
        <dbReference type="ChEBI" id="CHEBI:57783"/>
    </ligand>
</feature>
<dbReference type="EC" id="1.1.1.94" evidence="10 13"/>
<dbReference type="Gene3D" id="3.40.50.720">
    <property type="entry name" value="NAD(P)-binding Rossmann-like Domain"/>
    <property type="match status" value="1"/>
</dbReference>
<dbReference type="EMBL" id="CP116967">
    <property type="protein sequence ID" value="WNM59045.1"/>
    <property type="molecule type" value="Genomic_DNA"/>
</dbReference>
<keyword evidence="3 13" id="KW-0521">NADP</keyword>
<dbReference type="FunFam" id="3.40.50.720:FF:000019">
    <property type="entry name" value="Glycerol-3-phosphate dehydrogenase [NAD(P)+]"/>
    <property type="match status" value="1"/>
</dbReference>
<evidence type="ECO:0000256" key="13">
    <source>
        <dbReference type="HAMAP-Rule" id="MF_00394"/>
    </source>
</evidence>
<feature type="binding site" evidence="13">
    <location>
        <position position="261"/>
    </location>
    <ligand>
        <name>sn-glycerol 3-phosphate</name>
        <dbReference type="ChEBI" id="CHEBI:57597"/>
    </ligand>
</feature>
<dbReference type="Gene3D" id="1.10.1040.10">
    <property type="entry name" value="N-(1-d-carboxylethyl)-l-norvaline Dehydrogenase, domain 2"/>
    <property type="match status" value="1"/>
</dbReference>
<feature type="binding site" evidence="15">
    <location>
        <begin position="261"/>
        <end position="262"/>
    </location>
    <ligand>
        <name>substrate</name>
    </ligand>
</feature>
<dbReference type="KEGG" id="nall:PP769_04580"/>
<evidence type="ECO:0000259" key="18">
    <source>
        <dbReference type="Pfam" id="PF01210"/>
    </source>
</evidence>
<gene>
    <name evidence="13" type="primary">gpsA</name>
    <name evidence="20" type="ORF">PP769_04580</name>
</gene>
<dbReference type="GO" id="GO:0047952">
    <property type="term" value="F:glycerol-3-phosphate dehydrogenase [NAD(P)+] activity"/>
    <property type="evidence" value="ECO:0007669"/>
    <property type="project" value="UniProtKB-UniRule"/>
</dbReference>
<evidence type="ECO:0000256" key="4">
    <source>
        <dbReference type="ARBA" id="ARBA00023002"/>
    </source>
</evidence>
<dbReference type="RefSeq" id="WP_312645687.1">
    <property type="nucleotide sequence ID" value="NZ_CP116967.1"/>
</dbReference>
<dbReference type="HAMAP" id="MF_00394">
    <property type="entry name" value="NAD_Glyc3P_dehydrog"/>
    <property type="match status" value="1"/>
</dbReference>
<comment type="caution">
    <text evidence="13">Lacks conserved residue(s) required for the propagation of feature annotation.</text>
</comment>
<dbReference type="GO" id="GO:0005975">
    <property type="term" value="P:carbohydrate metabolic process"/>
    <property type="evidence" value="ECO:0007669"/>
    <property type="project" value="InterPro"/>
</dbReference>
<feature type="binding site" evidence="13">
    <location>
        <position position="142"/>
    </location>
    <ligand>
        <name>sn-glycerol 3-phosphate</name>
        <dbReference type="ChEBI" id="CHEBI:57597"/>
    </ligand>
</feature>
<evidence type="ECO:0000256" key="11">
    <source>
        <dbReference type="ARBA" id="ARBA00069372"/>
    </source>
</evidence>
<reference evidence="20 21" key="1">
    <citation type="submission" date="2023-01" db="EMBL/GenBank/DDBJ databases">
        <title>Cultivation and genomic characterization of new, ubiquitous marine nitrite-oxidizing bacteria from the Nitrospirales.</title>
        <authorList>
            <person name="Mueller A.J."/>
            <person name="Daebeler A."/>
            <person name="Herbold C.W."/>
            <person name="Kirkegaard R.H."/>
            <person name="Daims H."/>
        </authorList>
    </citation>
    <scope>NUCLEOTIDE SEQUENCE [LARGE SCALE GENOMIC DNA]</scope>
    <source>
        <strain evidence="20 21">VA</strain>
    </source>
</reference>
<dbReference type="Pfam" id="PF07479">
    <property type="entry name" value="NAD_Gly3P_dh_C"/>
    <property type="match status" value="1"/>
</dbReference>
<keyword evidence="5 13" id="KW-0520">NAD</keyword>
<feature type="binding site" evidence="13">
    <location>
        <position position="37"/>
    </location>
    <ligand>
        <name>NADPH</name>
        <dbReference type="ChEBI" id="CHEBI:57783"/>
    </ligand>
</feature>
<evidence type="ECO:0000256" key="2">
    <source>
        <dbReference type="ARBA" id="ARBA00022516"/>
    </source>
</evidence>
<keyword evidence="13" id="KW-0547">Nucleotide-binding</keyword>
<feature type="binding site" evidence="13">
    <location>
        <position position="262"/>
    </location>
    <ligand>
        <name>sn-glycerol 3-phosphate</name>
        <dbReference type="ChEBI" id="CHEBI:57597"/>
    </ligand>
</feature>
<feature type="active site" description="Proton acceptor" evidence="13 14">
    <location>
        <position position="197"/>
    </location>
</feature>
<evidence type="ECO:0000256" key="8">
    <source>
        <dbReference type="ARBA" id="ARBA00023264"/>
    </source>
</evidence>
<feature type="binding site" evidence="13">
    <location>
        <position position="287"/>
    </location>
    <ligand>
        <name>NADPH</name>
        <dbReference type="ChEBI" id="CHEBI:57783"/>
    </ligand>
</feature>
<evidence type="ECO:0000256" key="16">
    <source>
        <dbReference type="PIRSR" id="PIRSR000114-3"/>
    </source>
</evidence>
<dbReference type="PANTHER" id="PTHR11728:SF1">
    <property type="entry name" value="GLYCEROL-3-PHOSPHATE DEHYDROGENASE [NAD(+)] 2, CHLOROPLASTIC"/>
    <property type="match status" value="1"/>
</dbReference>
<accession>A0AA96GFC3</accession>
<dbReference type="GO" id="GO:0046168">
    <property type="term" value="P:glycerol-3-phosphate catabolic process"/>
    <property type="evidence" value="ECO:0007669"/>
    <property type="project" value="InterPro"/>
</dbReference>
<feature type="domain" description="Glycerol-3-phosphate dehydrogenase NAD-dependent C-terminal" evidence="19">
    <location>
        <begin position="186"/>
        <end position="326"/>
    </location>
</feature>
<dbReference type="GO" id="GO:0006650">
    <property type="term" value="P:glycerophospholipid metabolic process"/>
    <property type="evidence" value="ECO:0007669"/>
    <property type="project" value="UniProtKB-UniRule"/>
</dbReference>
<comment type="catalytic activity">
    <reaction evidence="13">
        <text>sn-glycerol 3-phosphate + NAD(+) = dihydroxyacetone phosphate + NADH + H(+)</text>
        <dbReference type="Rhea" id="RHEA:11092"/>
        <dbReference type="ChEBI" id="CHEBI:15378"/>
        <dbReference type="ChEBI" id="CHEBI:57540"/>
        <dbReference type="ChEBI" id="CHEBI:57597"/>
        <dbReference type="ChEBI" id="CHEBI:57642"/>
        <dbReference type="ChEBI" id="CHEBI:57945"/>
        <dbReference type="EC" id="1.1.1.94"/>
    </reaction>
</comment>
<evidence type="ECO:0000256" key="17">
    <source>
        <dbReference type="RuleBase" id="RU000437"/>
    </source>
</evidence>
<feature type="binding site" evidence="13">
    <location>
        <position position="111"/>
    </location>
    <ligand>
        <name>NADPH</name>
        <dbReference type="ChEBI" id="CHEBI:57783"/>
    </ligand>
</feature>
<keyword evidence="13" id="KW-0963">Cytoplasm</keyword>
<dbReference type="PROSITE" id="PS00957">
    <property type="entry name" value="NAD_G3PDH"/>
    <property type="match status" value="1"/>
</dbReference>
<comment type="function">
    <text evidence="13">Catalyzes the reduction of the glycolytic intermediate dihydroxyacetone phosphate (DHAP) to sn-glycerol 3-phosphate (G3P), the key precursor for phospholipid synthesis.</text>
</comment>
<comment type="subcellular location">
    <subcellularLocation>
        <location evidence="13">Cytoplasm</location>
    </subcellularLocation>
</comment>
<dbReference type="InterPro" id="IPR011128">
    <property type="entry name" value="G3P_DH_NAD-dep_N"/>
</dbReference>
<evidence type="ECO:0000256" key="5">
    <source>
        <dbReference type="ARBA" id="ARBA00023027"/>
    </source>
</evidence>
<evidence type="ECO:0000256" key="12">
    <source>
        <dbReference type="ARBA" id="ARBA00080511"/>
    </source>
</evidence>
<comment type="catalytic activity">
    <reaction evidence="9">
        <text>sn-glycerol 3-phosphate + NADP(+) = dihydroxyacetone phosphate + NADPH + H(+)</text>
        <dbReference type="Rhea" id="RHEA:11096"/>
        <dbReference type="ChEBI" id="CHEBI:15378"/>
        <dbReference type="ChEBI" id="CHEBI:57597"/>
        <dbReference type="ChEBI" id="CHEBI:57642"/>
        <dbReference type="ChEBI" id="CHEBI:57783"/>
        <dbReference type="ChEBI" id="CHEBI:58349"/>
        <dbReference type="EC" id="1.1.1.94"/>
    </reaction>
    <physiologicalReaction direction="right-to-left" evidence="9">
        <dbReference type="Rhea" id="RHEA:11098"/>
    </physiologicalReaction>
</comment>
<dbReference type="InterPro" id="IPR006109">
    <property type="entry name" value="G3P_DH_NAD-dep_C"/>
</dbReference>
<feature type="binding site" evidence="16">
    <location>
        <begin position="13"/>
        <end position="18"/>
    </location>
    <ligand>
        <name>NAD(+)</name>
        <dbReference type="ChEBI" id="CHEBI:57540"/>
    </ligand>
</feature>
<evidence type="ECO:0000256" key="6">
    <source>
        <dbReference type="ARBA" id="ARBA00023098"/>
    </source>
</evidence>
<proteinExistence type="inferred from homology"/>
<feature type="binding site" evidence="13">
    <location>
        <position position="54"/>
    </location>
    <ligand>
        <name>NADPH</name>
        <dbReference type="ChEBI" id="CHEBI:57783"/>
    </ligand>
</feature>
<dbReference type="InterPro" id="IPR006168">
    <property type="entry name" value="G3P_DH_NAD-dep"/>
</dbReference>
<feature type="binding site" evidence="13">
    <location>
        <position position="17"/>
    </location>
    <ligand>
        <name>NADPH</name>
        <dbReference type="ChEBI" id="CHEBI:57783"/>
    </ligand>
</feature>
<dbReference type="GO" id="GO:0046167">
    <property type="term" value="P:glycerol-3-phosphate biosynthetic process"/>
    <property type="evidence" value="ECO:0007669"/>
    <property type="project" value="UniProtKB-UniRule"/>
</dbReference>
<dbReference type="InterPro" id="IPR013328">
    <property type="entry name" value="6PGD_dom2"/>
</dbReference>
<dbReference type="PANTHER" id="PTHR11728">
    <property type="entry name" value="GLYCEROL-3-PHOSPHATE DEHYDROGENASE"/>
    <property type="match status" value="1"/>
</dbReference>
<feature type="binding site" evidence="16">
    <location>
        <position position="261"/>
    </location>
    <ligand>
        <name>NAD(+)</name>
        <dbReference type="ChEBI" id="CHEBI:57540"/>
    </ligand>
</feature>
<dbReference type="AlphaFoldDB" id="A0AA96GFC3"/>
<feature type="binding site" evidence="13">
    <location>
        <position position="197"/>
    </location>
    <ligand>
        <name>sn-glycerol 3-phosphate</name>
        <dbReference type="ChEBI" id="CHEBI:57597"/>
    </ligand>
</feature>
<feature type="binding site" evidence="16">
    <location>
        <position position="146"/>
    </location>
    <ligand>
        <name>NAD(+)</name>
        <dbReference type="ChEBI" id="CHEBI:57540"/>
    </ligand>
</feature>
<feature type="binding site" evidence="13">
    <location>
        <position position="111"/>
    </location>
    <ligand>
        <name>sn-glycerol 3-phosphate</name>
        <dbReference type="ChEBI" id="CHEBI:57597"/>
    </ligand>
</feature>
<evidence type="ECO:0000256" key="10">
    <source>
        <dbReference type="ARBA" id="ARBA00066687"/>
    </source>
</evidence>
<protein>
    <recommendedName>
        <fullName evidence="11 13">Glycerol-3-phosphate dehydrogenase [NAD(P)+]</fullName>
        <ecNumber evidence="10 13">1.1.1.94</ecNumber>
    </recommendedName>
    <alternativeName>
        <fullName evidence="13">NAD(P)(+)-dependent glycerol-3-phosphate dehydrogenase</fullName>
    </alternativeName>
    <alternativeName>
        <fullName evidence="12 13">NAD(P)H-dependent dihydroxyacetone-phosphate reductase</fullName>
    </alternativeName>
</protein>
<dbReference type="PRINTS" id="PR00077">
    <property type="entry name" value="GPDHDRGNASE"/>
</dbReference>
<dbReference type="InterPro" id="IPR036291">
    <property type="entry name" value="NAD(P)-bd_dom_sf"/>
</dbReference>
<dbReference type="GO" id="GO:0051287">
    <property type="term" value="F:NAD binding"/>
    <property type="evidence" value="ECO:0007669"/>
    <property type="project" value="InterPro"/>
</dbReference>
<feature type="domain" description="Glycerol-3-phosphate dehydrogenase NAD-dependent N-terminal" evidence="18">
    <location>
        <begin position="10"/>
        <end position="163"/>
    </location>
</feature>
<feature type="binding site" evidence="13">
    <location>
        <position position="260"/>
    </location>
    <ligand>
        <name>sn-glycerol 3-phosphate</name>
        <dbReference type="ChEBI" id="CHEBI:57597"/>
    </ligand>
</feature>
<evidence type="ECO:0000256" key="9">
    <source>
        <dbReference type="ARBA" id="ARBA00052716"/>
    </source>
</evidence>
<evidence type="ECO:0000256" key="1">
    <source>
        <dbReference type="ARBA" id="ARBA00011009"/>
    </source>
</evidence>
<keyword evidence="7 13" id="KW-0594">Phospholipid biosynthesis</keyword>
<keyword evidence="6 13" id="KW-0443">Lipid metabolism</keyword>
<organism evidence="20 21">
    <name type="scientific">Candidatus Nitrospira allomarina</name>
    <dbReference type="NCBI Taxonomy" id="3020900"/>
    <lineage>
        <taxon>Bacteria</taxon>
        <taxon>Pseudomonadati</taxon>
        <taxon>Nitrospirota</taxon>
        <taxon>Nitrospiria</taxon>
        <taxon>Nitrospirales</taxon>
        <taxon>Nitrospiraceae</taxon>
        <taxon>Nitrospira</taxon>
    </lineage>
</organism>
<dbReference type="GO" id="GO:0008654">
    <property type="term" value="P:phospholipid biosynthetic process"/>
    <property type="evidence" value="ECO:0007669"/>
    <property type="project" value="UniProtKB-KW"/>
</dbReference>
<dbReference type="InterPro" id="IPR008927">
    <property type="entry name" value="6-PGluconate_DH-like_C_sf"/>
</dbReference>
<evidence type="ECO:0000256" key="15">
    <source>
        <dbReference type="PIRSR" id="PIRSR000114-2"/>
    </source>
</evidence>
<feature type="binding site" evidence="13">
    <location>
        <position position="144"/>
    </location>
    <ligand>
        <name>sn-glycerol 3-phosphate</name>
        <dbReference type="ChEBI" id="CHEBI:57597"/>
    </ligand>
</feature>
<dbReference type="Proteomes" id="UP001302719">
    <property type="component" value="Chromosome"/>
</dbReference>
<comment type="similarity">
    <text evidence="1 13 17">Belongs to the NAD-dependent glycerol-3-phosphate dehydrogenase family.</text>
</comment>
<dbReference type="NCBIfam" id="NF000942">
    <property type="entry name" value="PRK00094.1-4"/>
    <property type="match status" value="1"/>
</dbReference>
<evidence type="ECO:0000256" key="3">
    <source>
        <dbReference type="ARBA" id="ARBA00022857"/>
    </source>
</evidence>
<dbReference type="SUPFAM" id="SSF48179">
    <property type="entry name" value="6-phosphogluconate dehydrogenase C-terminal domain-like"/>
    <property type="match status" value="1"/>
</dbReference>
<name>A0AA96GFC3_9BACT</name>
<feature type="binding site" evidence="15">
    <location>
        <position position="111"/>
    </location>
    <ligand>
        <name>substrate</name>
    </ligand>
</feature>